<accession>A0ABR3MU04</accession>
<feature type="region of interest" description="Disordered" evidence="1">
    <location>
        <begin position="1"/>
        <end position="31"/>
    </location>
</feature>
<comment type="caution">
    <text evidence="2">The sequence shown here is derived from an EMBL/GenBank/DDBJ whole genome shotgun (WGS) entry which is preliminary data.</text>
</comment>
<gene>
    <name evidence="2" type="ORF">QQF64_033484</name>
</gene>
<proteinExistence type="predicted"/>
<evidence type="ECO:0000256" key="1">
    <source>
        <dbReference type="SAM" id="MobiDB-lite"/>
    </source>
</evidence>
<reference evidence="2 3" key="1">
    <citation type="submission" date="2023-09" db="EMBL/GenBank/DDBJ databases">
        <authorList>
            <person name="Wang M."/>
        </authorList>
    </citation>
    <scope>NUCLEOTIDE SEQUENCE [LARGE SCALE GENOMIC DNA]</scope>
    <source>
        <strain evidence="2">GT-2023</strain>
        <tissue evidence="2">Liver</tissue>
    </source>
</reference>
<dbReference type="Proteomes" id="UP001558613">
    <property type="component" value="Unassembled WGS sequence"/>
</dbReference>
<protein>
    <submittedName>
        <fullName evidence="2">Uncharacterized protein</fullName>
    </submittedName>
</protein>
<sequence>MLLPRKTQRSNAETRSAKETAHGVSLSQDFSYGPSAQKTLSELPFSDSFPPWPVFLIRDRTFGAGFCGDETGKTLHVSWI</sequence>
<keyword evidence="3" id="KW-1185">Reference proteome</keyword>
<organism evidence="2 3">
    <name type="scientific">Cirrhinus molitorella</name>
    <name type="common">mud carp</name>
    <dbReference type="NCBI Taxonomy" id="172907"/>
    <lineage>
        <taxon>Eukaryota</taxon>
        <taxon>Metazoa</taxon>
        <taxon>Chordata</taxon>
        <taxon>Craniata</taxon>
        <taxon>Vertebrata</taxon>
        <taxon>Euteleostomi</taxon>
        <taxon>Actinopterygii</taxon>
        <taxon>Neopterygii</taxon>
        <taxon>Teleostei</taxon>
        <taxon>Ostariophysi</taxon>
        <taxon>Cypriniformes</taxon>
        <taxon>Cyprinidae</taxon>
        <taxon>Labeoninae</taxon>
        <taxon>Labeonini</taxon>
        <taxon>Cirrhinus</taxon>
    </lineage>
</organism>
<evidence type="ECO:0000313" key="2">
    <source>
        <dbReference type="EMBL" id="KAL1268121.1"/>
    </source>
</evidence>
<evidence type="ECO:0000313" key="3">
    <source>
        <dbReference type="Proteomes" id="UP001558613"/>
    </source>
</evidence>
<name>A0ABR3MU04_9TELE</name>
<dbReference type="EMBL" id="JAYMGO010000009">
    <property type="protein sequence ID" value="KAL1268121.1"/>
    <property type="molecule type" value="Genomic_DNA"/>
</dbReference>